<evidence type="ECO:0000313" key="3">
    <source>
        <dbReference type="Proteomes" id="UP000067626"/>
    </source>
</evidence>
<accession>A0A0K1EAE2</accession>
<sequence>MSREDCGCDLFDKEGLVQRELPQPLLDYLRAHLHACSSCQRASENHDRLVSLLAANVQEVRPMAGWQGRVIQEIDRLETKSVDAQPTNGDAQPTNGDAQPTNGDAQPTNGTEGASRTDAFASGSAIAKATQARRALTAQRLVQGSVAVLSLGLLYAAVEHHAAKEIQHQETSSATSTSIDQEDPLEFIATQAPATAETIPKQDTGAFTSKPMASHGFGSRIPKKVPSSKEGTEANATGSSAAPHSIFDRLGSEEGYRSFDSISAQDVLRTLAAKTASCGRGSAKRTGTVYVTFARTGSILSISLDIPPDSASESGECLMKLFRSARIAPFSGNSPALSQTFRY</sequence>
<proteinExistence type="predicted"/>
<evidence type="ECO:0008006" key="4">
    <source>
        <dbReference type="Google" id="ProtNLM"/>
    </source>
</evidence>
<name>A0A0K1EAE2_CHOCO</name>
<feature type="region of interest" description="Disordered" evidence="1">
    <location>
        <begin position="83"/>
        <end position="116"/>
    </location>
</feature>
<evidence type="ECO:0000256" key="1">
    <source>
        <dbReference type="SAM" id="MobiDB-lite"/>
    </source>
</evidence>
<feature type="region of interest" description="Disordered" evidence="1">
    <location>
        <begin position="194"/>
        <end position="245"/>
    </location>
</feature>
<dbReference type="AlphaFoldDB" id="A0A0K1EAE2"/>
<keyword evidence="3" id="KW-1185">Reference proteome</keyword>
<dbReference type="KEGG" id="ccro:CMC5_019830"/>
<evidence type="ECO:0000313" key="2">
    <source>
        <dbReference type="EMBL" id="AKT37840.1"/>
    </source>
</evidence>
<dbReference type="Proteomes" id="UP000067626">
    <property type="component" value="Chromosome"/>
</dbReference>
<protein>
    <recommendedName>
        <fullName evidence="4">Zinc-finger domain-containing protein</fullName>
    </recommendedName>
</protein>
<reference evidence="2 3" key="1">
    <citation type="submission" date="2015-07" db="EMBL/GenBank/DDBJ databases">
        <title>Genome analysis of myxobacterium Chondromyces crocatus Cm c5 reveals a high potential for natural compound synthesis and the genetic basis for the loss of fruiting body formation.</title>
        <authorList>
            <person name="Zaburannyi N."/>
            <person name="Bunk B."/>
            <person name="Maier J."/>
            <person name="Overmann J."/>
            <person name="Mueller R."/>
        </authorList>
    </citation>
    <scope>NUCLEOTIDE SEQUENCE [LARGE SCALE GENOMIC DNA]</scope>
    <source>
        <strain evidence="2 3">Cm c5</strain>
    </source>
</reference>
<dbReference type="PATRIC" id="fig|52.7.peg.2137"/>
<feature type="compositionally biased region" description="Polar residues" evidence="1">
    <location>
        <begin position="83"/>
        <end position="114"/>
    </location>
</feature>
<gene>
    <name evidence="2" type="ORF">CMC5_019830</name>
</gene>
<organism evidence="2 3">
    <name type="scientific">Chondromyces crocatus</name>
    <dbReference type="NCBI Taxonomy" id="52"/>
    <lineage>
        <taxon>Bacteria</taxon>
        <taxon>Pseudomonadati</taxon>
        <taxon>Myxococcota</taxon>
        <taxon>Polyangia</taxon>
        <taxon>Polyangiales</taxon>
        <taxon>Polyangiaceae</taxon>
        <taxon>Chondromyces</taxon>
    </lineage>
</organism>
<dbReference type="EMBL" id="CP012159">
    <property type="protein sequence ID" value="AKT37840.1"/>
    <property type="molecule type" value="Genomic_DNA"/>
</dbReference>
<dbReference type="RefSeq" id="WP_156338402.1">
    <property type="nucleotide sequence ID" value="NZ_CP012159.1"/>
</dbReference>
<dbReference type="STRING" id="52.CMC5_019830"/>